<gene>
    <name evidence="1" type="ORF">LEP1GSC062_1128</name>
</gene>
<organism evidence="1 2">
    <name type="scientific">Leptospira alexanderi serovar Manhao 3 str. L 60</name>
    <dbReference type="NCBI Taxonomy" id="1049759"/>
    <lineage>
        <taxon>Bacteria</taxon>
        <taxon>Pseudomonadati</taxon>
        <taxon>Spirochaetota</taxon>
        <taxon>Spirochaetia</taxon>
        <taxon>Leptospirales</taxon>
        <taxon>Leptospiraceae</taxon>
        <taxon>Leptospira</taxon>
    </lineage>
</organism>
<protein>
    <submittedName>
        <fullName evidence="1">PF04134 family protein</fullName>
    </submittedName>
</protein>
<evidence type="ECO:0000313" key="1">
    <source>
        <dbReference type="EMBL" id="EQA62812.1"/>
    </source>
</evidence>
<comment type="caution">
    <text evidence="1">The sequence shown here is derived from an EMBL/GenBank/DDBJ whole genome shotgun (WGS) entry which is preliminary data.</text>
</comment>
<reference evidence="1" key="1">
    <citation type="submission" date="2013-05" db="EMBL/GenBank/DDBJ databases">
        <authorList>
            <person name="Harkins D.M."/>
            <person name="Durkin A.S."/>
            <person name="Brinkac L.M."/>
            <person name="Haft D.H."/>
            <person name="Selengut J.D."/>
            <person name="Sanka R."/>
            <person name="DePew J."/>
            <person name="Purushe J."/>
            <person name="Hartskeerl R.A."/>
            <person name="Ahmed A."/>
            <person name="van der Linden H."/>
            <person name="Goris M.G.A."/>
            <person name="Vinetz J.M."/>
            <person name="Sutton G.G."/>
            <person name="Nierman W.C."/>
            <person name="Fouts D.E."/>
        </authorList>
    </citation>
    <scope>NUCLEOTIDE SEQUENCE [LARGE SCALE GENOMIC DNA]</scope>
    <source>
        <strain evidence="1">L 60</strain>
    </source>
</reference>
<sequence>MIRCNFHSKLREYHQICNSFDRDFKKGLNKRMESEVFDDSLERPIVFFDGVCNLCNASVLFFLDWNQKENLRFASLQSSIAEKILGKKTELKDSPSSVLFLEKGILYQKSTAIIKICAHLTFPWNLFSLFRWIPSSIRDFVYDWIARNRYRWFGRLDACRMPDPNLKSRFLED</sequence>
<dbReference type="InterPro" id="IPR052927">
    <property type="entry name" value="DCC_oxidoreductase"/>
</dbReference>
<accession>V6I0K2</accession>
<proteinExistence type="predicted"/>
<dbReference type="Proteomes" id="UP000018747">
    <property type="component" value="Unassembled WGS sequence"/>
</dbReference>
<dbReference type="GO" id="GO:0015035">
    <property type="term" value="F:protein-disulfide reductase activity"/>
    <property type="evidence" value="ECO:0007669"/>
    <property type="project" value="InterPro"/>
</dbReference>
<dbReference type="PANTHER" id="PTHR33639">
    <property type="entry name" value="THIOL-DISULFIDE OXIDOREDUCTASE DCC"/>
    <property type="match status" value="1"/>
</dbReference>
<evidence type="ECO:0000313" key="2">
    <source>
        <dbReference type="Proteomes" id="UP000018747"/>
    </source>
</evidence>
<dbReference type="Pfam" id="PF04134">
    <property type="entry name" value="DCC1-like"/>
    <property type="match status" value="1"/>
</dbReference>
<keyword evidence="2" id="KW-1185">Reference proteome</keyword>
<name>V6I0K2_9LEPT</name>
<dbReference type="EMBL" id="AHMT02000027">
    <property type="protein sequence ID" value="EQA62812.1"/>
    <property type="molecule type" value="Genomic_DNA"/>
</dbReference>
<dbReference type="AlphaFoldDB" id="V6I0K2"/>
<dbReference type="PANTHER" id="PTHR33639:SF2">
    <property type="entry name" value="DUF393 DOMAIN-CONTAINING PROTEIN"/>
    <property type="match status" value="1"/>
</dbReference>
<dbReference type="InterPro" id="IPR007263">
    <property type="entry name" value="DCC1-like"/>
</dbReference>